<dbReference type="EMBL" id="BMAW01100428">
    <property type="protein sequence ID" value="GFS94934.1"/>
    <property type="molecule type" value="Genomic_DNA"/>
</dbReference>
<dbReference type="Pfam" id="PF23030">
    <property type="entry name" value="SCAF11-like_C"/>
    <property type="match status" value="1"/>
</dbReference>
<accession>A0A8X6N5K7</accession>
<name>A0A8X6N5K7_NEPPI</name>
<keyword evidence="3" id="KW-1185">Reference proteome</keyword>
<dbReference type="Proteomes" id="UP000887013">
    <property type="component" value="Unassembled WGS sequence"/>
</dbReference>
<protein>
    <submittedName>
        <fullName evidence="2">PHD and RING finger domain-containing protein 1</fullName>
    </submittedName>
</protein>
<evidence type="ECO:0000259" key="1">
    <source>
        <dbReference type="Pfam" id="PF23030"/>
    </source>
</evidence>
<feature type="domain" description="SFR19-like C-terminal" evidence="1">
    <location>
        <begin position="934"/>
        <end position="1003"/>
    </location>
</feature>
<dbReference type="AlphaFoldDB" id="A0A8X6N5K7"/>
<organism evidence="2 3">
    <name type="scientific">Nephila pilipes</name>
    <name type="common">Giant wood spider</name>
    <name type="synonym">Nephila maculata</name>
    <dbReference type="NCBI Taxonomy" id="299642"/>
    <lineage>
        <taxon>Eukaryota</taxon>
        <taxon>Metazoa</taxon>
        <taxon>Ecdysozoa</taxon>
        <taxon>Arthropoda</taxon>
        <taxon>Chelicerata</taxon>
        <taxon>Arachnida</taxon>
        <taxon>Araneae</taxon>
        <taxon>Araneomorphae</taxon>
        <taxon>Entelegynae</taxon>
        <taxon>Araneoidea</taxon>
        <taxon>Nephilidae</taxon>
        <taxon>Nephila</taxon>
    </lineage>
</organism>
<proteinExistence type="predicted"/>
<dbReference type="PANTHER" id="PTHR12618">
    <property type="entry name" value="PHD AND RING FINGER DOMAIN-CONTAINING PROTEIN 1"/>
    <property type="match status" value="1"/>
</dbReference>
<gene>
    <name evidence="2" type="primary">PHRF1</name>
    <name evidence="2" type="ORF">NPIL_105281</name>
</gene>
<feature type="non-terminal residue" evidence="2">
    <location>
        <position position="1006"/>
    </location>
</feature>
<dbReference type="InterPro" id="IPR057031">
    <property type="entry name" value="SFR19-like_C"/>
</dbReference>
<evidence type="ECO:0000313" key="3">
    <source>
        <dbReference type="Proteomes" id="UP000887013"/>
    </source>
</evidence>
<evidence type="ECO:0000313" key="2">
    <source>
        <dbReference type="EMBL" id="GFS94934.1"/>
    </source>
</evidence>
<sequence length="1006" mass="114933">QQDSLPCTQMAGHRSKEQQDNSSCAHLAEYCSKEKIDNLPCTQLAEHRSKEQQGNLRNRNLLCHEDHQDISPCTQFSKPSSEIELNKFSTQLIGHHLLGILEPPKSPQLAEHQSKQQMDDLPCSQVETLSHELLSEDKCDNLPTTQLAVPLHITHDKQNRNPINFASDSNIDLDLPKSQSLTLDDSHSKLLKFLKEKSNDENFTQEREQITALLLSSSNSEVKKSIKKMGSHRNLPQVVNHAFVRHIPVPKPTNKKTFSFDQVKQYYGLKDDQNTLNRSIVNQLNNFLSPCKSPGAIIEELSCAPTFVKQPIKCDTEVNGSNSKTGVKIDSEDEIEVICTNPESDKREKEIQEIVVSSDDEDFLATQPFDNPSNKILGNNLKEQNQKRCDSFSCVTIKQEQVMGCDLACDRIKNICNNVKSSCITLNGSTNYIIKKETDGRVLKEHHETLNDLNSLAFMKKEKEKDCCERSVNVLNECKGKSSMQLKSEKNVDRKIKQENKTDYLVESGDKCIIKEKYNSEAKFAKNFDISVRSDCSFVKNKRPGNNVEQNDNLNISRDKRKSETDHYSNKKYKMDKKIQIKSEDKSHSVSQTKKQDITKLKHIIMDNKTVKNKEKNVRKDSDIIKNKEEHVRKDSKTIENKIKHACINNKSVKSKDKQTFKNNNAVSQSSIENKCLRDGVFLTEKRKSCSLNESVVKNGSHSYIKRYKTERYEGSGRQEDNENKHMKKDIDRKLNNGSDIVTMKNIKNEFKKSFKNVCEENMTSNKVSSDIGPLNGYLNNKYSSKAMIPYLSKGERYQKFDNLTANFDLSEMDDHELINGSISNIKNVRNKKLLDSCTKNAERRSIEERKKTTFWESPSYSENTSDSCSSSMNSKILPKKLPKKFKHHMNALTALNQVADEIIASADKSKSHIFLEEPIEFCMIQKNSDSSKGRKVDRKYIKDEIAEEVKGALKPFYTSGLIDKEEYKDIMRKAVPKIYVNCGNYVNPEKIKSLVTNYVKKLGNS</sequence>
<reference evidence="2" key="1">
    <citation type="submission" date="2020-08" db="EMBL/GenBank/DDBJ databases">
        <title>Multicomponent nature underlies the extraordinary mechanical properties of spider dragline silk.</title>
        <authorList>
            <person name="Kono N."/>
            <person name="Nakamura H."/>
            <person name="Mori M."/>
            <person name="Yoshida Y."/>
            <person name="Ohtoshi R."/>
            <person name="Malay A.D."/>
            <person name="Moran D.A.P."/>
            <person name="Tomita M."/>
            <person name="Numata K."/>
            <person name="Arakawa K."/>
        </authorList>
    </citation>
    <scope>NUCLEOTIDE SEQUENCE</scope>
</reference>
<comment type="caution">
    <text evidence="2">The sequence shown here is derived from an EMBL/GenBank/DDBJ whole genome shotgun (WGS) entry which is preliminary data.</text>
</comment>
<dbReference type="PANTHER" id="PTHR12618:SF20">
    <property type="entry name" value="PHD AND RING FINGER DOMAIN-CONTAINING PROTEIN 1"/>
    <property type="match status" value="1"/>
</dbReference>
<dbReference type="InterPro" id="IPR047157">
    <property type="entry name" value="PHRF1/Atg35"/>
</dbReference>
<dbReference type="OrthoDB" id="6437949at2759"/>